<gene>
    <name evidence="2" type="ORF">DL546_009808</name>
</gene>
<feature type="region of interest" description="Disordered" evidence="1">
    <location>
        <begin position="487"/>
        <end position="680"/>
    </location>
</feature>
<keyword evidence="3" id="KW-1185">Reference proteome</keyword>
<evidence type="ECO:0000256" key="1">
    <source>
        <dbReference type="SAM" id="MobiDB-lite"/>
    </source>
</evidence>
<feature type="compositionally biased region" description="Low complexity" evidence="1">
    <location>
        <begin position="74"/>
        <end position="88"/>
    </location>
</feature>
<comment type="caution">
    <text evidence="2">The sequence shown here is derived from an EMBL/GenBank/DDBJ whole genome shotgun (WGS) entry which is preliminary data.</text>
</comment>
<sequence length="699" mass="74620">MSRVGPDEEAVVDDVKADLAKERLGARERLLKSPTSKTRSLSDGGGTPGKPSPSSYFDEATGRHSKDDSSIRESTAPTTVTSSIPSTPIRGGFPSHDLSIQMPPRDPTLVPEANLSPTRPTPDVRPAPLSPKLDHSLIYASPNILPRRSRGLDFSRAATSLHHSTIAEQGTPDSSPTIGSRAMNIPGRRSHDYGNAEHSSNSLWTVMGHHHERSAVSSSLGSTLHIGSESSSSSDDDDFMDEDMDETFVTTPQVAKTSTMTPAPMHPIPSVPWMPAGSPALNSLMSFQQRQRPRRRSRKKLRGPLALGFQSLNLPQASLSKSPPNNVIAKDMASADAHSRRESISWAANQLHISGSESDDPKSRMEDGVDSPSRPSVIKRAVTRRGNLLPKTKGFARIRAALAEESAPVEAEVAREAEVVRQVRESDMDIEPRLQRLESGATTALSSPNLDNMDYIPDDAMMVDPGAAGLGLSSSFKQQVLRNSKGKDFWDTFSETSNSGRRGSNPSRMTPPPPLFGLPRGSSAGLSLPESDVNMDSPSSNGTSGNNNISMFAIPRHSTASSSGADTPSSQQAQPSSLPATAGYGPAPSNSSTGPLPPTAAEITRRINNKRRRDDDFDPVSFKRRAVSPGMSAHNSPILQSPMQRDVGPWVSRPGSVGGDGMSKSDSGSQTGRTGKALGRVGFQGMIDTNDGITKLSIE</sequence>
<feature type="region of interest" description="Disordered" evidence="1">
    <location>
        <begin position="23"/>
        <end position="130"/>
    </location>
</feature>
<feature type="region of interest" description="Disordered" evidence="1">
    <location>
        <begin position="163"/>
        <end position="196"/>
    </location>
</feature>
<feature type="region of interest" description="Disordered" evidence="1">
    <location>
        <begin position="215"/>
        <end position="240"/>
    </location>
</feature>
<dbReference type="PANTHER" id="PTHR42106:SF1">
    <property type="match status" value="1"/>
</dbReference>
<organism evidence="2 3">
    <name type="scientific">Coniochaeta pulveracea</name>
    <dbReference type="NCBI Taxonomy" id="177199"/>
    <lineage>
        <taxon>Eukaryota</taxon>
        <taxon>Fungi</taxon>
        <taxon>Dikarya</taxon>
        <taxon>Ascomycota</taxon>
        <taxon>Pezizomycotina</taxon>
        <taxon>Sordariomycetes</taxon>
        <taxon>Sordariomycetidae</taxon>
        <taxon>Coniochaetales</taxon>
        <taxon>Coniochaetaceae</taxon>
        <taxon>Coniochaeta</taxon>
    </lineage>
</organism>
<feature type="compositionally biased region" description="Low complexity" evidence="1">
    <location>
        <begin position="537"/>
        <end position="550"/>
    </location>
</feature>
<proteinExistence type="predicted"/>
<evidence type="ECO:0000313" key="3">
    <source>
        <dbReference type="Proteomes" id="UP000275385"/>
    </source>
</evidence>
<reference evidence="2 3" key="1">
    <citation type="submission" date="2018-08" db="EMBL/GenBank/DDBJ databases">
        <title>Draft genome of the lignicolous fungus Coniochaeta pulveracea.</title>
        <authorList>
            <person name="Borstlap C.J."/>
            <person name="De Witt R.N."/>
            <person name="Botha A."/>
            <person name="Volschenk H."/>
        </authorList>
    </citation>
    <scope>NUCLEOTIDE SEQUENCE [LARGE SCALE GENOMIC DNA]</scope>
    <source>
        <strain evidence="2 3">CAB683</strain>
    </source>
</reference>
<dbReference type="EMBL" id="QVQW01000002">
    <property type="protein sequence ID" value="RKU49305.1"/>
    <property type="molecule type" value="Genomic_DNA"/>
</dbReference>
<feature type="compositionally biased region" description="Low complexity" evidence="1">
    <location>
        <begin position="567"/>
        <end position="582"/>
    </location>
</feature>
<feature type="region of interest" description="Disordered" evidence="1">
    <location>
        <begin position="352"/>
        <end position="374"/>
    </location>
</feature>
<feature type="compositionally biased region" description="Low complexity" evidence="1">
    <location>
        <begin position="497"/>
        <end position="508"/>
    </location>
</feature>
<dbReference type="AlphaFoldDB" id="A0A420YNC5"/>
<accession>A0A420YNC5</accession>
<evidence type="ECO:0000313" key="2">
    <source>
        <dbReference type="EMBL" id="RKU49305.1"/>
    </source>
</evidence>
<protein>
    <submittedName>
        <fullName evidence="2">Uncharacterized protein</fullName>
    </submittedName>
</protein>
<feature type="compositionally biased region" description="Basic and acidic residues" evidence="1">
    <location>
        <begin position="60"/>
        <end position="71"/>
    </location>
</feature>
<feature type="compositionally biased region" description="Pro residues" evidence="1">
    <location>
        <begin position="119"/>
        <end position="129"/>
    </location>
</feature>
<name>A0A420YNC5_9PEZI</name>
<dbReference type="OrthoDB" id="340550at2759"/>
<dbReference type="Proteomes" id="UP000275385">
    <property type="component" value="Unassembled WGS sequence"/>
</dbReference>
<feature type="compositionally biased region" description="Polar residues" evidence="1">
    <location>
        <begin position="633"/>
        <end position="643"/>
    </location>
</feature>
<feature type="compositionally biased region" description="Polar residues" evidence="1">
    <location>
        <begin position="163"/>
        <end position="178"/>
    </location>
</feature>
<dbReference type="STRING" id="177199.A0A420YNC5"/>
<dbReference type="PANTHER" id="PTHR42106">
    <property type="entry name" value="CHROMOSOME 10, WHOLE GENOME SHOTGUN SEQUENCE"/>
    <property type="match status" value="1"/>
</dbReference>